<reference evidence="2 3" key="1">
    <citation type="submission" date="2018-09" db="EMBL/GenBank/DDBJ databases">
        <title>Discovery and Ecogenomic Context for Candidatus Cryosericales, a Global Caldiserica Order Active in Thawing Permafrost.</title>
        <authorList>
            <person name="Martinez M.A."/>
            <person name="Woodcroft B.J."/>
            <person name="Ignacio Espinoza J.C."/>
            <person name="Zayed A."/>
            <person name="Singleton C.M."/>
            <person name="Boyd J."/>
            <person name="Li Y.-F."/>
            <person name="Purvine S."/>
            <person name="Maughan H."/>
            <person name="Hodgkins S.B."/>
            <person name="Anderson D."/>
            <person name="Sederholm M."/>
            <person name="Temperton B."/>
            <person name="Saleska S.R."/>
            <person name="Tyson G.W."/>
            <person name="Rich V.I."/>
        </authorList>
    </citation>
    <scope>NUCLEOTIDE SEQUENCE [LARGE SCALE GENOMIC DNA]</scope>
    <source>
        <strain evidence="2 3">SMC6</strain>
    </source>
</reference>
<keyword evidence="3" id="KW-1185">Reference proteome</keyword>
<evidence type="ECO:0000256" key="1">
    <source>
        <dbReference type="PIRSR" id="PIRSR605502-1"/>
    </source>
</evidence>
<keyword evidence="1" id="KW-0479">Metal-binding</keyword>
<dbReference type="GO" id="GO:0046872">
    <property type="term" value="F:metal ion binding"/>
    <property type="evidence" value="ECO:0007669"/>
    <property type="project" value="UniProtKB-KW"/>
</dbReference>
<gene>
    <name evidence="2" type="ORF">SMC6_07450</name>
</gene>
<dbReference type="SUPFAM" id="SSF101478">
    <property type="entry name" value="ADP-ribosylglycohydrolase"/>
    <property type="match status" value="1"/>
</dbReference>
<feature type="binding site" evidence="1">
    <location>
        <position position="196"/>
    </location>
    <ligand>
        <name>Mg(2+)</name>
        <dbReference type="ChEBI" id="CHEBI:18420"/>
        <label>1</label>
    </ligand>
</feature>
<feature type="binding site" evidence="1">
    <location>
        <position position="197"/>
    </location>
    <ligand>
        <name>Mg(2+)</name>
        <dbReference type="ChEBI" id="CHEBI:18420"/>
        <label>1</label>
    </ligand>
</feature>
<dbReference type="Proteomes" id="UP000266260">
    <property type="component" value="Unassembled WGS sequence"/>
</dbReference>
<keyword evidence="2" id="KW-0378">Hydrolase</keyword>
<organism evidence="2 3">
    <name type="scientific">Candidatus Cryosericum odellii</name>
    <dbReference type="NCBI Taxonomy" id="2290917"/>
    <lineage>
        <taxon>Bacteria</taxon>
        <taxon>Pseudomonadati</taxon>
        <taxon>Caldisericota/Cryosericota group</taxon>
        <taxon>Candidatus Cryosericota</taxon>
        <taxon>Candidatus Cryosericia</taxon>
        <taxon>Candidatus Cryosericales</taxon>
        <taxon>Candidatus Cryosericaceae</taxon>
        <taxon>Candidatus Cryosericum</taxon>
    </lineage>
</organism>
<name>A0A398CUU0_9BACT</name>
<accession>A0A398CUU0</accession>
<dbReference type="EMBL" id="QXIT01000129">
    <property type="protein sequence ID" value="RIE07146.1"/>
    <property type="molecule type" value="Genomic_DNA"/>
</dbReference>
<comment type="caution">
    <text evidence="2">The sequence shown here is derived from an EMBL/GenBank/DDBJ whole genome shotgun (WGS) entry which is preliminary data.</text>
</comment>
<dbReference type="AlphaFoldDB" id="A0A398CUU0"/>
<keyword evidence="1" id="KW-0460">Magnesium</keyword>
<comment type="cofactor">
    <cofactor evidence="1">
        <name>Mg(2+)</name>
        <dbReference type="ChEBI" id="CHEBI:18420"/>
    </cofactor>
    <text evidence="1">Binds 2 magnesium ions per subunit.</text>
</comment>
<protein>
    <submittedName>
        <fullName evidence="2">ADP-ribosylglycohydrolase family protein</fullName>
    </submittedName>
</protein>
<dbReference type="Gene3D" id="1.10.4080.10">
    <property type="entry name" value="ADP-ribosylation/Crystallin J1"/>
    <property type="match status" value="1"/>
</dbReference>
<proteinExistence type="predicted"/>
<feature type="binding site" evidence="1">
    <location>
        <position position="404"/>
    </location>
    <ligand>
        <name>Mg(2+)</name>
        <dbReference type="ChEBI" id="CHEBI:18420"/>
        <label>1</label>
    </ligand>
</feature>
<dbReference type="RefSeq" id="WP_119175786.1">
    <property type="nucleotide sequence ID" value="NZ_QXIT01000129.1"/>
</dbReference>
<evidence type="ECO:0000313" key="2">
    <source>
        <dbReference type="EMBL" id="RIE07146.1"/>
    </source>
</evidence>
<dbReference type="InterPro" id="IPR005502">
    <property type="entry name" value="Ribosyl_crysJ1"/>
</dbReference>
<dbReference type="GO" id="GO:0016787">
    <property type="term" value="F:hydrolase activity"/>
    <property type="evidence" value="ECO:0007669"/>
    <property type="project" value="UniProtKB-KW"/>
</dbReference>
<evidence type="ECO:0000313" key="3">
    <source>
        <dbReference type="Proteomes" id="UP000266260"/>
    </source>
</evidence>
<dbReference type="InterPro" id="IPR036705">
    <property type="entry name" value="Ribosyl_crysJ1_sf"/>
</dbReference>
<dbReference type="Pfam" id="PF03747">
    <property type="entry name" value="ADP_ribosyl_GH"/>
    <property type="match status" value="1"/>
</dbReference>
<sequence length="459" mass="50459">MRIEAWQEERDVRRSAVPLDRRLHPSNWSEQTVADKGQDEMMFMLWESRVPGSGAPECLYRGAAQSMENQGFDESVAVSLIPEGLRLARTGDVPALRRLTAHYLDALFAAPQDPLCSYLGFEYPVSWDEVLSRLPAAGTPQDEQPDSVEEKTLTGWVGQLAGGAFGTAIEGYTGQRISEVYGDVRSYVTDPETMNDDVVYELAFLDAFESHGRGLTSQDIADEWLRQIPFGWSAEWIAIQNLRAGLTPPESGSYRNPYSDWIGVQMRGMICGMLAPGRPLEAVRLAHLDGVVSHAANGVYGGMYAAALTALAYVRDDPRVVAIEAAGYVPQGSEYAAVLHECLDMVTRESDISSALAWAEQQFEQYNWIHAYPNMAMDIISLWYGGRDITESFALLARGGLDIDCNAGLVGTVLGVMGGVPSVWADPIGDRLETYIPGKERLSIHVLAERTARLARGML</sequence>
<feature type="binding site" evidence="1">
    <location>
        <position position="402"/>
    </location>
    <ligand>
        <name>Mg(2+)</name>
        <dbReference type="ChEBI" id="CHEBI:18420"/>
        <label>1</label>
    </ligand>
</feature>